<dbReference type="PROSITE" id="PS52039">
    <property type="entry name" value="TOPO_IA_2"/>
    <property type="match status" value="1"/>
</dbReference>
<feature type="domain" description="Toprim" evidence="11">
    <location>
        <begin position="3"/>
        <end position="143"/>
    </location>
</feature>
<comment type="caution">
    <text evidence="13">The sequence shown here is derived from an EMBL/GenBank/DDBJ whole genome shotgun (WGS) entry which is preliminary data.</text>
</comment>
<accession>A0ABD5IWL0</accession>
<feature type="domain" description="Topo IA-type catalytic" evidence="12">
    <location>
        <begin position="160"/>
        <end position="597"/>
    </location>
</feature>
<dbReference type="InterPro" id="IPR013826">
    <property type="entry name" value="Topo_IA_cen_sub3"/>
</dbReference>
<dbReference type="Pfam" id="PF01131">
    <property type="entry name" value="Topoisom_bac"/>
    <property type="match status" value="1"/>
</dbReference>
<proteinExistence type="inferred from homology"/>
<keyword evidence="4" id="KW-0799">Topoisomerase</keyword>
<dbReference type="CDD" id="cd03362">
    <property type="entry name" value="TOPRIM_TopoIA_TopoIII"/>
    <property type="match status" value="1"/>
</dbReference>
<dbReference type="InterPro" id="IPR000380">
    <property type="entry name" value="Topo_IA"/>
</dbReference>
<evidence type="ECO:0000313" key="13">
    <source>
        <dbReference type="EMBL" id="MED5052583.1"/>
    </source>
</evidence>
<evidence type="ECO:0000256" key="10">
    <source>
        <dbReference type="ARBA" id="ARBA00032877"/>
    </source>
</evidence>
<comment type="catalytic activity">
    <reaction evidence="1">
        <text>ATP-independent breakage of single-stranded DNA, followed by passage and rejoining.</text>
        <dbReference type="EC" id="5.6.2.1"/>
    </reaction>
</comment>
<protein>
    <recommendedName>
        <fullName evidence="3">DNA topoisomerase</fullName>
        <ecNumber evidence="3">5.6.2.1</ecNumber>
    </recommendedName>
    <alternativeName>
        <fullName evidence="10">Omega-protein</fullName>
    </alternativeName>
    <alternativeName>
        <fullName evidence="9">Relaxing enzyme</fullName>
    </alternativeName>
    <alternativeName>
        <fullName evidence="7">Swivelase</fullName>
    </alternativeName>
    <alternativeName>
        <fullName evidence="8">Untwisting enzyme</fullName>
    </alternativeName>
</protein>
<dbReference type="CDD" id="cd00186">
    <property type="entry name" value="TOP1Ac"/>
    <property type="match status" value="1"/>
</dbReference>
<dbReference type="InterPro" id="IPR034144">
    <property type="entry name" value="TOPRIM_TopoIII"/>
</dbReference>
<dbReference type="EMBL" id="JARTLI010000027">
    <property type="protein sequence ID" value="MED5052583.1"/>
    <property type="molecule type" value="Genomic_DNA"/>
</dbReference>
<evidence type="ECO:0000259" key="12">
    <source>
        <dbReference type="PROSITE" id="PS52039"/>
    </source>
</evidence>
<dbReference type="PROSITE" id="PS50880">
    <property type="entry name" value="TOPRIM"/>
    <property type="match status" value="1"/>
</dbReference>
<dbReference type="PROSITE" id="PS00396">
    <property type="entry name" value="TOPO_IA_1"/>
    <property type="match status" value="1"/>
</dbReference>
<dbReference type="RefSeq" id="WP_328218802.1">
    <property type="nucleotide sequence ID" value="NZ_JARTLI010000027.1"/>
</dbReference>
<evidence type="ECO:0000313" key="14">
    <source>
        <dbReference type="Proteomes" id="UP001339962"/>
    </source>
</evidence>
<evidence type="ECO:0000259" key="11">
    <source>
        <dbReference type="PROSITE" id="PS50880"/>
    </source>
</evidence>
<dbReference type="Gene3D" id="3.40.50.140">
    <property type="match status" value="1"/>
</dbReference>
<dbReference type="Gene3D" id="1.10.290.10">
    <property type="entry name" value="Topoisomerase I, domain 4"/>
    <property type="match status" value="1"/>
</dbReference>
<dbReference type="InterPro" id="IPR013497">
    <property type="entry name" value="Topo_IA_cen"/>
</dbReference>
<dbReference type="SMART" id="SM00437">
    <property type="entry name" value="TOP1Ac"/>
    <property type="match status" value="1"/>
</dbReference>
<dbReference type="SUPFAM" id="SSF56712">
    <property type="entry name" value="Prokaryotic type I DNA topoisomerase"/>
    <property type="match status" value="1"/>
</dbReference>
<sequence>MGKTLFIAEKPKAAFEIMKSPRFRNVQKHLGSEPVFGYFENDQYIVSWALGHLLELLHPEDHDEKYKEFKFEDLPIILEPKYRPKEDTKEQLDILVKLLNRSDVETVVNAADSDREGELIFREIYEYAGSQKPVLRLFVSSYEPAELEAALNRLHRGSDYDLLADSARARQYLDHLLGVTITRGATTKMANNSFLLSSGRVQMCVLHEIRKRELEVENFVEQTYYNLAIQTSNGVAAVLLSDDQYIDPEPLNKLAARITGTNVTVKEFKEYVRKKSPKHLYNLTDLYKDVYSKLGLAAEQAKKFIQNLYENGYITYPRTNSRHLPKEMVEKARNVMQALKSQEKFQKYSVFVNEDKINEKHSSFNDELVTSHFAIIPTVKTYPFTGHELEQKIYEMIVARFMGVFMPAAQYAVREVVLVDQEGNEYKAYEKFLKEKGFLAIFEDEEEEEPLVQAFSIPELKEGEQFQIQSTELKTGKTKRPSLHTESSILTFMETAGRKLDDEHLRELMKGKRIGTVATEETFVPKLLQRGYIQKDGKGRLTTTNIGRKFIDLFPVEEVKSPAYTADMEGKIESIVNGETSLHSFLKEAQQFAYHVVNELAKLSDHVATDFINTWNEQIEICSCLCSSKGRIVDKGKFYGCTLYPDCTVGIPKTIKGKNITSAQVKKLFENKRTDLIKGFKTDEGKEFDAFLVLEDGKLRMKIPAPEDLSLGTCPKCKKGHITNRGTFFGCSEFKNDCKFMIPAKIKGKSIPESQIKKLLQYGQTDFITGFVGETGPFQAALYFNEQGDLKLKFPTVDDRTLGKCPLCRGRVLVGKSYYLCEHYKKTCDFLIPGVIAGKTISTNQIIKLLEKNITDEIKGFKSQKGNSFNARLSYNTKDKKITFVFK</sequence>
<dbReference type="Gene3D" id="1.10.460.10">
    <property type="entry name" value="Topoisomerase I, domain 2"/>
    <property type="match status" value="1"/>
</dbReference>
<dbReference type="GO" id="GO:0003917">
    <property type="term" value="F:DNA topoisomerase type I (single strand cut, ATP-independent) activity"/>
    <property type="evidence" value="ECO:0007669"/>
    <property type="project" value="UniProtKB-EC"/>
</dbReference>
<dbReference type="Proteomes" id="UP001339962">
    <property type="component" value="Unassembled WGS sequence"/>
</dbReference>
<keyword evidence="6 13" id="KW-0413">Isomerase</keyword>
<dbReference type="InterPro" id="IPR003601">
    <property type="entry name" value="Topo_IA_2"/>
</dbReference>
<dbReference type="SMART" id="SM00436">
    <property type="entry name" value="TOP1Bc"/>
    <property type="match status" value="1"/>
</dbReference>
<evidence type="ECO:0000256" key="5">
    <source>
        <dbReference type="ARBA" id="ARBA00023125"/>
    </source>
</evidence>
<evidence type="ECO:0000256" key="6">
    <source>
        <dbReference type="ARBA" id="ARBA00023235"/>
    </source>
</evidence>
<dbReference type="InterPro" id="IPR013824">
    <property type="entry name" value="Topo_IA_cen_sub1"/>
</dbReference>
<dbReference type="EC" id="5.6.2.1" evidence="3"/>
<dbReference type="PANTHER" id="PTHR11390:SF21">
    <property type="entry name" value="DNA TOPOISOMERASE 3-ALPHA"/>
    <property type="match status" value="1"/>
</dbReference>
<evidence type="ECO:0000256" key="4">
    <source>
        <dbReference type="ARBA" id="ARBA00023029"/>
    </source>
</evidence>
<evidence type="ECO:0000256" key="8">
    <source>
        <dbReference type="ARBA" id="ARBA00031985"/>
    </source>
</evidence>
<dbReference type="AlphaFoldDB" id="A0ABD5IWL0"/>
<reference evidence="13 14" key="1">
    <citation type="submission" date="2023-03" db="EMBL/GenBank/DDBJ databases">
        <title>Bacillus Genome Sequencing.</title>
        <authorList>
            <person name="Dunlap C."/>
        </authorList>
    </citation>
    <scope>NUCLEOTIDE SEQUENCE [LARGE SCALE GENOMIC DNA]</scope>
    <source>
        <strain evidence="13 14">NRS-38</strain>
    </source>
</reference>
<dbReference type="SMART" id="SM00493">
    <property type="entry name" value="TOPRIM"/>
    <property type="match status" value="1"/>
</dbReference>
<dbReference type="InterPro" id="IPR023406">
    <property type="entry name" value="Topo_IA_AS"/>
</dbReference>
<evidence type="ECO:0000256" key="9">
    <source>
        <dbReference type="ARBA" id="ARBA00032235"/>
    </source>
</evidence>
<dbReference type="PRINTS" id="PR00417">
    <property type="entry name" value="PRTPISMRASEI"/>
</dbReference>
<organism evidence="13 14">
    <name type="scientific">Anoxybacteroides rupiense</name>
    <dbReference type="NCBI Taxonomy" id="311460"/>
    <lineage>
        <taxon>Bacteria</taxon>
        <taxon>Bacillati</taxon>
        <taxon>Bacillota</taxon>
        <taxon>Bacilli</taxon>
        <taxon>Bacillales</taxon>
        <taxon>Anoxybacillaceae</taxon>
        <taxon>Anoxybacteroides</taxon>
    </lineage>
</organism>
<dbReference type="GO" id="GO:0003677">
    <property type="term" value="F:DNA binding"/>
    <property type="evidence" value="ECO:0007669"/>
    <property type="project" value="UniProtKB-KW"/>
</dbReference>
<dbReference type="InterPro" id="IPR013825">
    <property type="entry name" value="Topo_IA_cen_sub2"/>
</dbReference>
<evidence type="ECO:0000256" key="2">
    <source>
        <dbReference type="ARBA" id="ARBA00009446"/>
    </source>
</evidence>
<dbReference type="Gene3D" id="2.70.20.10">
    <property type="entry name" value="Topoisomerase I, domain 3"/>
    <property type="match status" value="1"/>
</dbReference>
<evidence type="ECO:0000256" key="3">
    <source>
        <dbReference type="ARBA" id="ARBA00012891"/>
    </source>
</evidence>
<gene>
    <name evidence="13" type="ORF">P9850_12220</name>
</gene>
<comment type="similarity">
    <text evidence="2">Belongs to the type IA topoisomerase family.</text>
</comment>
<name>A0ABD5IWL0_9BACL</name>
<dbReference type="Pfam" id="PF13342">
    <property type="entry name" value="Toprim_Crpt"/>
    <property type="match status" value="3"/>
</dbReference>
<dbReference type="PANTHER" id="PTHR11390">
    <property type="entry name" value="PROKARYOTIC DNA TOPOISOMERASE"/>
    <property type="match status" value="1"/>
</dbReference>
<evidence type="ECO:0000256" key="7">
    <source>
        <dbReference type="ARBA" id="ARBA00030003"/>
    </source>
</evidence>
<dbReference type="InterPro" id="IPR023405">
    <property type="entry name" value="Topo_IA_core_domain"/>
</dbReference>
<evidence type="ECO:0000256" key="1">
    <source>
        <dbReference type="ARBA" id="ARBA00000213"/>
    </source>
</evidence>
<keyword evidence="5" id="KW-0238">DNA-binding</keyword>
<dbReference type="InterPro" id="IPR003602">
    <property type="entry name" value="Topo_IA_DNA-bd_dom"/>
</dbReference>
<dbReference type="Pfam" id="PF01751">
    <property type="entry name" value="Toprim"/>
    <property type="match status" value="1"/>
</dbReference>
<dbReference type="InterPro" id="IPR006171">
    <property type="entry name" value="TOPRIM_dom"/>
</dbReference>
<dbReference type="InterPro" id="IPR025589">
    <property type="entry name" value="Toprim_C_rpt"/>
</dbReference>